<protein>
    <recommendedName>
        <fullName evidence="3">PROP1-like PPR domain-containing protein</fullName>
    </recommendedName>
</protein>
<feature type="repeat" description="PPR" evidence="2">
    <location>
        <begin position="635"/>
        <end position="669"/>
    </location>
</feature>
<feature type="repeat" description="PPR" evidence="2">
    <location>
        <begin position="707"/>
        <end position="741"/>
    </location>
</feature>
<gene>
    <name evidence="4" type="ORF">BCV72DRAFT_98390</name>
</gene>
<proteinExistence type="predicted"/>
<evidence type="ECO:0000313" key="4">
    <source>
        <dbReference type="EMBL" id="ORE07976.1"/>
    </source>
</evidence>
<name>A0A1X0R7M9_RHIZD</name>
<dbReference type="Gene3D" id="1.25.40.10">
    <property type="entry name" value="Tetratricopeptide repeat domain"/>
    <property type="match status" value="5"/>
</dbReference>
<dbReference type="Pfam" id="PF13812">
    <property type="entry name" value="PPR_3"/>
    <property type="match status" value="1"/>
</dbReference>
<organism evidence="4">
    <name type="scientific">Rhizopus microsporus var. microsporus</name>
    <dbReference type="NCBI Taxonomy" id="86635"/>
    <lineage>
        <taxon>Eukaryota</taxon>
        <taxon>Fungi</taxon>
        <taxon>Fungi incertae sedis</taxon>
        <taxon>Mucoromycota</taxon>
        <taxon>Mucoromycotina</taxon>
        <taxon>Mucoromycetes</taxon>
        <taxon>Mucorales</taxon>
        <taxon>Mucorineae</taxon>
        <taxon>Rhizopodaceae</taxon>
        <taxon>Rhizopus</taxon>
    </lineage>
</organism>
<dbReference type="InterPro" id="IPR011990">
    <property type="entry name" value="TPR-like_helical_dom_sf"/>
</dbReference>
<dbReference type="PANTHER" id="PTHR47932:SF44">
    <property type="entry name" value="MIOREX COMPLEX COMPONENT 1"/>
    <property type="match status" value="1"/>
</dbReference>
<feature type="repeat" description="PPR" evidence="2">
    <location>
        <begin position="442"/>
        <end position="476"/>
    </location>
</feature>
<feature type="domain" description="PROP1-like PPR" evidence="3">
    <location>
        <begin position="641"/>
        <end position="785"/>
    </location>
</feature>
<evidence type="ECO:0000259" key="3">
    <source>
        <dbReference type="Pfam" id="PF17177"/>
    </source>
</evidence>
<evidence type="ECO:0000256" key="1">
    <source>
        <dbReference type="ARBA" id="ARBA00022737"/>
    </source>
</evidence>
<dbReference type="NCBIfam" id="TIGR00756">
    <property type="entry name" value="PPR"/>
    <property type="match status" value="3"/>
</dbReference>
<dbReference type="EMBL" id="KV921895">
    <property type="protein sequence ID" value="ORE07976.1"/>
    <property type="molecule type" value="Genomic_DNA"/>
</dbReference>
<reference evidence="4" key="1">
    <citation type="journal article" date="2016" name="Proc. Natl. Acad. Sci. U.S.A.">
        <title>Lipid metabolic changes in an early divergent fungus govern the establishment of a mutualistic symbiosis with endobacteria.</title>
        <authorList>
            <person name="Lastovetsky O.A."/>
            <person name="Gaspar M.L."/>
            <person name="Mondo S.J."/>
            <person name="LaButti K.M."/>
            <person name="Sandor L."/>
            <person name="Grigoriev I.V."/>
            <person name="Henry S.A."/>
            <person name="Pawlowska T.E."/>
        </authorList>
    </citation>
    <scope>NUCLEOTIDE SEQUENCE [LARGE SCALE GENOMIC DNA]</scope>
    <source>
        <strain evidence="4">ATCC 52814</strain>
    </source>
</reference>
<feature type="repeat" description="PPR" evidence="2">
    <location>
        <begin position="477"/>
        <end position="511"/>
    </location>
</feature>
<dbReference type="AlphaFoldDB" id="A0A1X0R7M9"/>
<evidence type="ECO:0000256" key="2">
    <source>
        <dbReference type="PROSITE-ProRule" id="PRU00708"/>
    </source>
</evidence>
<keyword evidence="1" id="KW-0677">Repeat</keyword>
<dbReference type="VEuPathDB" id="FungiDB:BCV72DRAFT_98390"/>
<dbReference type="PANTHER" id="PTHR47932">
    <property type="entry name" value="ATPASE EXPRESSION PROTEIN 3"/>
    <property type="match status" value="1"/>
</dbReference>
<dbReference type="Pfam" id="PF01535">
    <property type="entry name" value="PPR"/>
    <property type="match status" value="1"/>
</dbReference>
<dbReference type="InterPro" id="IPR033443">
    <property type="entry name" value="PROP1-like_PPR_dom"/>
</dbReference>
<accession>A0A1X0R7M9</accession>
<dbReference type="Pfam" id="PF17177">
    <property type="entry name" value="PPR_long"/>
    <property type="match status" value="1"/>
</dbReference>
<dbReference type="InterPro" id="IPR002885">
    <property type="entry name" value="PPR_rpt"/>
</dbReference>
<dbReference type="Proteomes" id="UP000242414">
    <property type="component" value="Unassembled WGS sequence"/>
</dbReference>
<dbReference type="OrthoDB" id="185373at2759"/>
<sequence>MVRLGCRQLHSGVRQHINHHLPQQPRFSPFVHSCQFRSIANLSTGTKKEESMSIQNYLSDIDHAFIQHQKAATKRKIPVHISSKINKLDSPILLSIHSHLSSGDTAKAWKLFDKSILPLSEHPMPRATAHMLLESLYSDIYSNYARFSLNFGKIGELYVTRLEALVGLVKRSAIRHNLWDKRDFCMLIEMYGKLNQLRRAETLFRNMSQHCQDEICVDIYNEMLAMYVRRFKYESDIVKKRYYSKMESLETEMIRKNLTPKTSSYNLMLAAKIKLQDLPGAEKVLSRMKTPPNRMTYNILLNGFLKECRTAKDREIANKWLERLAASAFEPNARTFKNVIDGLAEQAGHYMRMKETEEVKAIVQSVSSLQNVMNCLGYRMDTEMINTLLKCYTAANHVEHIDAIMGMLALPERKGGCGNCGCGKQSTAQVESFKQQKKVLPDAYTFNILINHHLSNGRLEQALQMYNDMVTLKLDPDTTTYGSFISYYANQGAVEESLKYLDVMKKKGIPVNSYIYNILLKCSGKYPQFAHLITPHLDSILTTGVSLDTVSKNILLQMQTRNSQSLDTSFENFLDTLDRNLYTGSDISEHPAPTTRTYNTLLQTSGRFYKAKKARFNKTLELVMNSLDTSNVRPDILTFALEIRNASYRGDMIKAESIYKAMMDSGIKPNTFIFSHLIYGYSNIGKLDKAQDILRMMSGPPYKVIPSAINYAPLIKAYVESAEYDKAHGLFREMLDSNVTADLVIYTILAEAFLHYPAKDSGKRAIELLESIQSSGISMDTASLTLLASAYGSDAAFMIESSEHSFQQEENLRESLESYTNKINTIYEQLKRKNWLDSQAISALLLAHIQMKNLTAAWTLWKDCKGYKPEILNSHNYNTLLTGFAADKHWYPLAIMTFKDMASEERIHPTVYTFDTMIWAAHLMNDDETVEYLWSSPLRINPDTNKPFALLVRSYYAVLDTMLRNNKLNAAKDAFQEYQSIPSTPDSSTVWNNKINNLVSWQDFTKNTTY</sequence>
<dbReference type="PROSITE" id="PS51375">
    <property type="entry name" value="PPR"/>
    <property type="match status" value="4"/>
</dbReference>
<dbReference type="Pfam" id="PF13041">
    <property type="entry name" value="PPR_2"/>
    <property type="match status" value="1"/>
</dbReference>